<keyword evidence="1 8" id="KW-0808">Transferase</keyword>
<feature type="domain" description="Protein kinase" evidence="7">
    <location>
        <begin position="72"/>
        <end position="334"/>
    </location>
</feature>
<dbReference type="InterPro" id="IPR008271">
    <property type="entry name" value="Ser/Thr_kinase_AS"/>
</dbReference>
<dbReference type="InterPro" id="IPR000719">
    <property type="entry name" value="Prot_kinase_dom"/>
</dbReference>
<dbReference type="RefSeq" id="WP_145084381.1">
    <property type="nucleotide sequence ID" value="NZ_CP036274.1"/>
</dbReference>
<accession>A0A517Y5H1</accession>
<keyword evidence="9" id="KW-1185">Reference proteome</keyword>
<dbReference type="Pfam" id="PF00069">
    <property type="entry name" value="Pkinase"/>
    <property type="match status" value="1"/>
</dbReference>
<dbReference type="KEGG" id="aagg:ETAA8_05080"/>
<dbReference type="PANTHER" id="PTHR43289:SF34">
    <property type="entry name" value="SERINE_THREONINE-PROTEIN KINASE YBDM-RELATED"/>
    <property type="match status" value="1"/>
</dbReference>
<dbReference type="InterPro" id="IPR017441">
    <property type="entry name" value="Protein_kinase_ATP_BS"/>
</dbReference>
<dbReference type="CDD" id="cd14014">
    <property type="entry name" value="STKc_PknB_like"/>
    <property type="match status" value="1"/>
</dbReference>
<evidence type="ECO:0000256" key="2">
    <source>
        <dbReference type="ARBA" id="ARBA00022741"/>
    </source>
</evidence>
<dbReference type="Proteomes" id="UP000315017">
    <property type="component" value="Chromosome"/>
</dbReference>
<dbReference type="PROSITE" id="PS50011">
    <property type="entry name" value="PROTEIN_KINASE_DOM"/>
    <property type="match status" value="1"/>
</dbReference>
<name>A0A517Y5H1_9BACT</name>
<evidence type="ECO:0000256" key="5">
    <source>
        <dbReference type="PROSITE-ProRule" id="PRU10141"/>
    </source>
</evidence>
<dbReference type="GO" id="GO:0005524">
    <property type="term" value="F:ATP binding"/>
    <property type="evidence" value="ECO:0007669"/>
    <property type="project" value="UniProtKB-UniRule"/>
</dbReference>
<gene>
    <name evidence="8" type="primary">pknB_2</name>
    <name evidence="8" type="ORF">ETAA8_05080</name>
</gene>
<keyword evidence="3 8" id="KW-0418">Kinase</keyword>
<dbReference type="EC" id="2.7.11.1" evidence="8"/>
<dbReference type="Gene3D" id="1.10.510.10">
    <property type="entry name" value="Transferase(Phosphotransferase) domain 1"/>
    <property type="match status" value="1"/>
</dbReference>
<proteinExistence type="predicted"/>
<dbReference type="SUPFAM" id="SSF52172">
    <property type="entry name" value="CheY-like"/>
    <property type="match status" value="1"/>
</dbReference>
<dbReference type="InterPro" id="IPR011006">
    <property type="entry name" value="CheY-like_superfamily"/>
</dbReference>
<dbReference type="SUPFAM" id="SSF56112">
    <property type="entry name" value="Protein kinase-like (PK-like)"/>
    <property type="match status" value="1"/>
</dbReference>
<evidence type="ECO:0000313" key="9">
    <source>
        <dbReference type="Proteomes" id="UP000315017"/>
    </source>
</evidence>
<dbReference type="GO" id="GO:0004674">
    <property type="term" value="F:protein serine/threonine kinase activity"/>
    <property type="evidence" value="ECO:0007669"/>
    <property type="project" value="UniProtKB-EC"/>
</dbReference>
<dbReference type="Gene3D" id="3.30.200.20">
    <property type="entry name" value="Phosphorylase Kinase, domain 1"/>
    <property type="match status" value="1"/>
</dbReference>
<evidence type="ECO:0000256" key="1">
    <source>
        <dbReference type="ARBA" id="ARBA00022679"/>
    </source>
</evidence>
<keyword evidence="2 5" id="KW-0547">Nucleotide-binding</keyword>
<dbReference type="InterPro" id="IPR011009">
    <property type="entry name" value="Kinase-like_dom_sf"/>
</dbReference>
<feature type="region of interest" description="Disordered" evidence="6">
    <location>
        <begin position="340"/>
        <end position="364"/>
    </location>
</feature>
<protein>
    <submittedName>
        <fullName evidence="8">Serine/threonine-protein kinase PknB</fullName>
        <ecNumber evidence="8">2.7.11.1</ecNumber>
    </submittedName>
</protein>
<dbReference type="PROSITE" id="PS00108">
    <property type="entry name" value="PROTEIN_KINASE_ST"/>
    <property type="match status" value="1"/>
</dbReference>
<sequence>MSDVTAEKLGQRITDSGLMDSHQLESVWSELGTRDITLEQFTSMLLRREFLTNYQLDRLLKGEKGGFFYGDYKVLYLVGTGTFARVYRAVNIKTAKVVALKALRKRFRAEPGMTEQFIREGQIGAKLRHPNIVPIYEVSEKPSPYMTMEFVEGRNLREFLKVRKSLPPIDSLRLGVDIFAGLAYAFEHGMTHRDLKTSNVLVTSRGRAKLVDFGLAGLQKENSLKEDDLNNPRTIDYAGLERASGVRNNDPRSDLFFAGCILYNMIGGEPPLSETKDRMSRLSVQRYQNIRPLHQLVPDIPNRLLAFVNRALEMNPDRRFGSAAEMHEEGKRVLARLESGDLSESEQAAEVTAPKSGAPLTIASDQEGSGKTVMLVESRIDIQDQVRERLKKHGYKVLVFSDPVRALGRFTEYEPAAADCVLFSTVGLGDDALEAFNRFGTAEHTKNLPAILFVDSRQAGIVKSAQLSPKRRMLQIQGALKVREIRDALLALLRPGYIRASAAAADES</sequence>
<evidence type="ECO:0000256" key="6">
    <source>
        <dbReference type="SAM" id="MobiDB-lite"/>
    </source>
</evidence>
<dbReference type="PANTHER" id="PTHR43289">
    <property type="entry name" value="MITOGEN-ACTIVATED PROTEIN KINASE KINASE KINASE 20-RELATED"/>
    <property type="match status" value="1"/>
</dbReference>
<organism evidence="8 9">
    <name type="scientific">Anatilimnocola aggregata</name>
    <dbReference type="NCBI Taxonomy" id="2528021"/>
    <lineage>
        <taxon>Bacteria</taxon>
        <taxon>Pseudomonadati</taxon>
        <taxon>Planctomycetota</taxon>
        <taxon>Planctomycetia</taxon>
        <taxon>Pirellulales</taxon>
        <taxon>Pirellulaceae</taxon>
        <taxon>Anatilimnocola</taxon>
    </lineage>
</organism>
<dbReference type="EMBL" id="CP036274">
    <property type="protein sequence ID" value="QDU25440.1"/>
    <property type="molecule type" value="Genomic_DNA"/>
</dbReference>
<evidence type="ECO:0000313" key="8">
    <source>
        <dbReference type="EMBL" id="QDU25440.1"/>
    </source>
</evidence>
<evidence type="ECO:0000259" key="7">
    <source>
        <dbReference type="PROSITE" id="PS50011"/>
    </source>
</evidence>
<evidence type="ECO:0000256" key="3">
    <source>
        <dbReference type="ARBA" id="ARBA00022777"/>
    </source>
</evidence>
<keyword evidence="4 5" id="KW-0067">ATP-binding</keyword>
<dbReference type="AlphaFoldDB" id="A0A517Y5H1"/>
<dbReference type="PROSITE" id="PS00107">
    <property type="entry name" value="PROTEIN_KINASE_ATP"/>
    <property type="match status" value="1"/>
</dbReference>
<reference evidence="8 9" key="1">
    <citation type="submission" date="2019-02" db="EMBL/GenBank/DDBJ databases">
        <title>Deep-cultivation of Planctomycetes and their phenomic and genomic characterization uncovers novel biology.</title>
        <authorList>
            <person name="Wiegand S."/>
            <person name="Jogler M."/>
            <person name="Boedeker C."/>
            <person name="Pinto D."/>
            <person name="Vollmers J."/>
            <person name="Rivas-Marin E."/>
            <person name="Kohn T."/>
            <person name="Peeters S.H."/>
            <person name="Heuer A."/>
            <person name="Rast P."/>
            <person name="Oberbeckmann S."/>
            <person name="Bunk B."/>
            <person name="Jeske O."/>
            <person name="Meyerdierks A."/>
            <person name="Storesund J.E."/>
            <person name="Kallscheuer N."/>
            <person name="Luecker S."/>
            <person name="Lage O.M."/>
            <person name="Pohl T."/>
            <person name="Merkel B.J."/>
            <person name="Hornburger P."/>
            <person name="Mueller R.-W."/>
            <person name="Bruemmer F."/>
            <person name="Labrenz M."/>
            <person name="Spormann A.M."/>
            <person name="Op den Camp H."/>
            <person name="Overmann J."/>
            <person name="Amann R."/>
            <person name="Jetten M.S.M."/>
            <person name="Mascher T."/>
            <person name="Medema M.H."/>
            <person name="Devos D.P."/>
            <person name="Kaster A.-K."/>
            <person name="Ovreas L."/>
            <person name="Rohde M."/>
            <person name="Galperin M.Y."/>
            <person name="Jogler C."/>
        </authorList>
    </citation>
    <scope>NUCLEOTIDE SEQUENCE [LARGE SCALE GENOMIC DNA]</scope>
    <source>
        <strain evidence="8 9">ETA_A8</strain>
    </source>
</reference>
<feature type="binding site" evidence="5">
    <location>
        <position position="101"/>
    </location>
    <ligand>
        <name>ATP</name>
        <dbReference type="ChEBI" id="CHEBI:30616"/>
    </ligand>
</feature>
<dbReference type="SMART" id="SM00220">
    <property type="entry name" value="S_TKc"/>
    <property type="match status" value="1"/>
</dbReference>
<evidence type="ECO:0000256" key="4">
    <source>
        <dbReference type="ARBA" id="ARBA00022840"/>
    </source>
</evidence>
<dbReference type="OrthoDB" id="7806016at2"/>